<evidence type="ECO:0000313" key="4">
    <source>
        <dbReference type="Proteomes" id="UP000276215"/>
    </source>
</evidence>
<dbReference type="Proteomes" id="UP000276215">
    <property type="component" value="Unassembled WGS sequence"/>
</dbReference>
<feature type="region of interest" description="Disordered" evidence="1">
    <location>
        <begin position="236"/>
        <end position="263"/>
    </location>
</feature>
<reference evidence="2 4" key="1">
    <citation type="journal article" date="2018" name="Nat. Ecol. Evol.">
        <title>Pezizomycetes genomes reveal the molecular basis of ectomycorrhizal truffle lifestyle.</title>
        <authorList>
            <person name="Murat C."/>
            <person name="Payen T."/>
            <person name="Noel B."/>
            <person name="Kuo A."/>
            <person name="Morin E."/>
            <person name="Chen J."/>
            <person name="Kohler A."/>
            <person name="Krizsan K."/>
            <person name="Balestrini R."/>
            <person name="Da Silva C."/>
            <person name="Montanini B."/>
            <person name="Hainaut M."/>
            <person name="Levati E."/>
            <person name="Barry K.W."/>
            <person name="Belfiori B."/>
            <person name="Cichocki N."/>
            <person name="Clum A."/>
            <person name="Dockter R.B."/>
            <person name="Fauchery L."/>
            <person name="Guy J."/>
            <person name="Iotti M."/>
            <person name="Le Tacon F."/>
            <person name="Lindquist E.A."/>
            <person name="Lipzen A."/>
            <person name="Malagnac F."/>
            <person name="Mello A."/>
            <person name="Molinier V."/>
            <person name="Miyauchi S."/>
            <person name="Poulain J."/>
            <person name="Riccioni C."/>
            <person name="Rubini A."/>
            <person name="Sitrit Y."/>
            <person name="Splivallo R."/>
            <person name="Traeger S."/>
            <person name="Wang M."/>
            <person name="Zifcakova L."/>
            <person name="Wipf D."/>
            <person name="Zambonelli A."/>
            <person name="Paolocci F."/>
            <person name="Nowrousian M."/>
            <person name="Ottonello S."/>
            <person name="Baldrian P."/>
            <person name="Spatafora J.W."/>
            <person name="Henrissat B."/>
            <person name="Nagy L.G."/>
            <person name="Aury J.M."/>
            <person name="Wincker P."/>
            <person name="Grigoriev I.V."/>
            <person name="Bonfante P."/>
            <person name="Martin F.M."/>
        </authorList>
    </citation>
    <scope>NUCLEOTIDE SEQUENCE [LARGE SCALE GENOMIC DNA]</scope>
    <source>
        <strain evidence="2 4">120613-1</strain>
    </source>
</reference>
<sequence length="277" mass="31564">MTATKKSHPTILKEFVESSNIVTQEEELFQLLYWSRLQGAQVESALNQKLKALTDEEIFEILLNLSFVTLTLKVVDYFRSLTSFFLCEQVYKDLSVALVYEKKSGFLHTLSTILSEEQSKLKTKLLNPELKVLPVDLLAKELFLDKVYSTAKPDSQQTMKVSAAKWRILSGKVSELAVKTTATKLWLGIHMELAKLYQDVKKRNYPSLNDSILQEDLQNFCPPDNTTYSDIAEVLEDPTEDNHEGLSDDNEDGSETSMPGFYNGIEDEYFLDNFSES</sequence>
<keyword evidence="4" id="KW-1185">Reference proteome</keyword>
<dbReference type="EMBL" id="ML120635">
    <property type="protein sequence ID" value="RPA88942.1"/>
    <property type="molecule type" value="Genomic_DNA"/>
</dbReference>
<dbReference type="AlphaFoldDB" id="A0A3N4IS08"/>
<evidence type="ECO:0000313" key="2">
    <source>
        <dbReference type="EMBL" id="RPA88942.1"/>
    </source>
</evidence>
<name>A0A3N4IS08_9PEZI</name>
<evidence type="ECO:0000256" key="1">
    <source>
        <dbReference type="SAM" id="MobiDB-lite"/>
    </source>
</evidence>
<gene>
    <name evidence="3" type="ORF">L873DRAFT_1849420</name>
    <name evidence="2" type="ORF">L873DRAFT_1849552</name>
</gene>
<proteinExistence type="predicted"/>
<evidence type="ECO:0000313" key="3">
    <source>
        <dbReference type="EMBL" id="RPA89209.1"/>
    </source>
</evidence>
<organism evidence="2 4">
    <name type="scientific">Choiromyces venosus 120613-1</name>
    <dbReference type="NCBI Taxonomy" id="1336337"/>
    <lineage>
        <taxon>Eukaryota</taxon>
        <taxon>Fungi</taxon>
        <taxon>Dikarya</taxon>
        <taxon>Ascomycota</taxon>
        <taxon>Pezizomycotina</taxon>
        <taxon>Pezizomycetes</taxon>
        <taxon>Pezizales</taxon>
        <taxon>Tuberaceae</taxon>
        <taxon>Choiromyces</taxon>
    </lineage>
</organism>
<protein>
    <submittedName>
        <fullName evidence="2">Uncharacterized protein</fullName>
    </submittedName>
</protein>
<accession>A0A3N4IS08</accession>
<dbReference type="EMBL" id="ML120604">
    <property type="protein sequence ID" value="RPA89209.1"/>
    <property type="molecule type" value="Genomic_DNA"/>
</dbReference>